<evidence type="ECO:0000259" key="1">
    <source>
        <dbReference type="PROSITE" id="PS50879"/>
    </source>
</evidence>
<protein>
    <recommendedName>
        <fullName evidence="1">RNase H type-1 domain-containing protein</fullName>
    </recommendedName>
</protein>
<comment type="caution">
    <text evidence="2">The sequence shown here is derived from an EMBL/GenBank/DDBJ whole genome shotgun (WGS) entry which is preliminary data.</text>
</comment>
<dbReference type="SUPFAM" id="SSF53098">
    <property type="entry name" value="Ribonuclease H-like"/>
    <property type="match status" value="1"/>
</dbReference>
<sequence length="159" mass="18888">MEEKTNEPEVNIYLMTSCRAPRQKEAWYISLIEYKTAKGPVTKQWIRKEEDVTRHQVELDGLLVALESLKKPCALSIYADSSYLESAFNRQWVDAWMENDWKTAHGKEISNREKWMKVLKILLPHDFRICIKTDHEYGEWMRRTLRDATSQKEGEDKHV</sequence>
<dbReference type="Pfam" id="PF00075">
    <property type="entry name" value="RNase_H"/>
    <property type="match status" value="1"/>
</dbReference>
<evidence type="ECO:0000313" key="2">
    <source>
        <dbReference type="EMBL" id="MBC5752979.1"/>
    </source>
</evidence>
<organism evidence="2 3">
    <name type="scientific">Roseburia yibonii</name>
    <dbReference type="NCBI Taxonomy" id="2763063"/>
    <lineage>
        <taxon>Bacteria</taxon>
        <taxon>Bacillati</taxon>
        <taxon>Bacillota</taxon>
        <taxon>Clostridia</taxon>
        <taxon>Lachnospirales</taxon>
        <taxon>Lachnospiraceae</taxon>
        <taxon>Roseburia</taxon>
    </lineage>
</organism>
<keyword evidence="3" id="KW-1185">Reference proteome</keyword>
<name>A0ABR7I7V0_9FIRM</name>
<dbReference type="EMBL" id="JACOQH010000002">
    <property type="protein sequence ID" value="MBC5752979.1"/>
    <property type="molecule type" value="Genomic_DNA"/>
</dbReference>
<evidence type="ECO:0000313" key="3">
    <source>
        <dbReference type="Proteomes" id="UP000621540"/>
    </source>
</evidence>
<dbReference type="InterPro" id="IPR002156">
    <property type="entry name" value="RNaseH_domain"/>
</dbReference>
<dbReference type="InterPro" id="IPR036397">
    <property type="entry name" value="RNaseH_sf"/>
</dbReference>
<dbReference type="Gene3D" id="3.30.420.10">
    <property type="entry name" value="Ribonuclease H-like superfamily/Ribonuclease H"/>
    <property type="match status" value="1"/>
</dbReference>
<reference evidence="2 3" key="1">
    <citation type="submission" date="2020-08" db="EMBL/GenBank/DDBJ databases">
        <title>Genome public.</title>
        <authorList>
            <person name="Liu C."/>
            <person name="Sun Q."/>
        </authorList>
    </citation>
    <scope>NUCLEOTIDE SEQUENCE [LARGE SCALE GENOMIC DNA]</scope>
    <source>
        <strain evidence="2 3">BX0805</strain>
    </source>
</reference>
<dbReference type="Proteomes" id="UP000621540">
    <property type="component" value="Unassembled WGS sequence"/>
</dbReference>
<accession>A0ABR7I7V0</accession>
<dbReference type="PROSITE" id="PS50879">
    <property type="entry name" value="RNASE_H_1"/>
    <property type="match status" value="1"/>
</dbReference>
<feature type="domain" description="RNase H type-1" evidence="1">
    <location>
        <begin position="6"/>
        <end position="153"/>
    </location>
</feature>
<proteinExistence type="predicted"/>
<dbReference type="InterPro" id="IPR012337">
    <property type="entry name" value="RNaseH-like_sf"/>
</dbReference>
<dbReference type="RefSeq" id="WP_186981612.1">
    <property type="nucleotide sequence ID" value="NZ_JACOQH010000002.1"/>
</dbReference>
<gene>
    <name evidence="2" type="ORF">H8Z76_02890</name>
</gene>